<dbReference type="Proteomes" id="UP000186218">
    <property type="component" value="Unassembled WGS sequence"/>
</dbReference>
<dbReference type="Gene3D" id="3.40.50.1820">
    <property type="entry name" value="alpha/beta hydrolase"/>
    <property type="match status" value="1"/>
</dbReference>
<dbReference type="STRING" id="1344003.SAMN05445060_2934"/>
<dbReference type="PANTHER" id="PTHR48098:SF1">
    <property type="entry name" value="DIACYLGLYCEROL ACYLTRANSFERASE_MYCOLYLTRANSFERASE AG85A"/>
    <property type="match status" value="1"/>
</dbReference>
<protein>
    <submittedName>
        <fullName evidence="3">Diacylglycerol O-acyltransferase / trehalose O-mycolyltransferase</fullName>
    </submittedName>
</protein>
<keyword evidence="4" id="KW-1185">Reference proteome</keyword>
<dbReference type="InterPro" id="IPR000801">
    <property type="entry name" value="Esterase-like"/>
</dbReference>
<sequence length="353" mass="38023">MSPNDNELGIVIPTPNPSHESGAHMPLVQRSLRSVTALSALAVALLVSLSLLTVGAGTASAWGPPGTKGFRDATINGYGMDVKTRVRTWASQTSNPKTAPTVIFLDGLRATNDVNGWEKETNVAYLSRHGYNVVMPVGGQSSFYEDWNAASPTAGQRAPYRWRSVLTKSLPAYLNSIGFSGNRTLVGLSMAASSAVMMATDYPQLYKRAVSMSGFMHLTAPGMQTMLRAAAFDAGRFDLNNMYGIFPNISAFTRDPTLNLPRMAGKHFLLYAGTGAWGGRNPVGRTWVDNIGTGLDGSAIEVLSMEQSRTFALAAQIAGAKVRADFPAVGIHSWGYWQDEIWNISNSGWFFNG</sequence>
<keyword evidence="3" id="KW-0808">Transferase</keyword>
<evidence type="ECO:0000256" key="1">
    <source>
        <dbReference type="SAM" id="MobiDB-lite"/>
    </source>
</evidence>
<dbReference type="InterPro" id="IPR029058">
    <property type="entry name" value="AB_hydrolase_fold"/>
</dbReference>
<feature type="transmembrane region" description="Helical" evidence="2">
    <location>
        <begin position="35"/>
        <end position="62"/>
    </location>
</feature>
<keyword evidence="3" id="KW-0012">Acyltransferase</keyword>
<evidence type="ECO:0000313" key="3">
    <source>
        <dbReference type="EMBL" id="SIS14250.1"/>
    </source>
</evidence>
<name>A0A1N7GNV2_9NOCA</name>
<dbReference type="PANTHER" id="PTHR48098">
    <property type="entry name" value="ENTEROCHELIN ESTERASE-RELATED"/>
    <property type="match status" value="1"/>
</dbReference>
<keyword evidence="2" id="KW-0812">Transmembrane</keyword>
<evidence type="ECO:0000256" key="2">
    <source>
        <dbReference type="SAM" id="Phobius"/>
    </source>
</evidence>
<gene>
    <name evidence="3" type="ORF">SAMN05445060_2934</name>
</gene>
<dbReference type="InterPro" id="IPR050583">
    <property type="entry name" value="Mycobacterial_A85_antigen"/>
</dbReference>
<feature type="region of interest" description="Disordered" evidence="1">
    <location>
        <begin position="1"/>
        <end position="23"/>
    </location>
</feature>
<keyword evidence="2" id="KW-1133">Transmembrane helix</keyword>
<dbReference type="AlphaFoldDB" id="A0A1N7GNV2"/>
<dbReference type="EMBL" id="FTNT01000009">
    <property type="protein sequence ID" value="SIS14250.1"/>
    <property type="molecule type" value="Genomic_DNA"/>
</dbReference>
<dbReference type="GO" id="GO:0016747">
    <property type="term" value="F:acyltransferase activity, transferring groups other than amino-acyl groups"/>
    <property type="evidence" value="ECO:0007669"/>
    <property type="project" value="TreeGrafter"/>
</dbReference>
<proteinExistence type="predicted"/>
<reference evidence="3 4" key="1">
    <citation type="submission" date="2017-01" db="EMBL/GenBank/DDBJ databases">
        <authorList>
            <person name="Mah S.A."/>
            <person name="Swanson W.J."/>
            <person name="Moy G.W."/>
            <person name="Vacquier V.D."/>
        </authorList>
    </citation>
    <scope>NUCLEOTIDE SEQUENCE [LARGE SCALE GENOMIC DNA]</scope>
    <source>
        <strain evidence="3 4">CPCC 203464</strain>
    </source>
</reference>
<dbReference type="SUPFAM" id="SSF53474">
    <property type="entry name" value="alpha/beta-Hydrolases"/>
    <property type="match status" value="1"/>
</dbReference>
<dbReference type="Pfam" id="PF00756">
    <property type="entry name" value="Esterase"/>
    <property type="match status" value="1"/>
</dbReference>
<accession>A0A1N7GNV2</accession>
<evidence type="ECO:0000313" key="4">
    <source>
        <dbReference type="Proteomes" id="UP000186218"/>
    </source>
</evidence>
<organism evidence="3 4">
    <name type="scientific">Williamsia sterculiae</name>
    <dbReference type="NCBI Taxonomy" id="1344003"/>
    <lineage>
        <taxon>Bacteria</taxon>
        <taxon>Bacillati</taxon>
        <taxon>Actinomycetota</taxon>
        <taxon>Actinomycetes</taxon>
        <taxon>Mycobacteriales</taxon>
        <taxon>Nocardiaceae</taxon>
        <taxon>Williamsia</taxon>
    </lineage>
</organism>
<keyword evidence="2" id="KW-0472">Membrane</keyword>